<reference evidence="3 4" key="1">
    <citation type="submission" date="2017-07" db="EMBL/GenBank/DDBJ databases">
        <title>Genome Sequence of Antarctobacter heliothermus Strain SMS3 Isolated from a culture of the Diatom Skeletonema marinoi.</title>
        <authorList>
            <person name="Topel M."/>
            <person name="Pinder M.I.M."/>
            <person name="Johansson O.N."/>
            <person name="Kourtchenko O."/>
            <person name="Godhe A."/>
            <person name="Clarke A.K."/>
        </authorList>
    </citation>
    <scope>NUCLEOTIDE SEQUENCE [LARGE SCALE GENOMIC DNA]</scope>
    <source>
        <strain evidence="3 4">SMS3</strain>
        <plasmid evidence="4">Plasmid psms3-1</plasmid>
    </source>
</reference>
<dbReference type="Pfam" id="PF13577">
    <property type="entry name" value="SnoaL_4"/>
    <property type="match status" value="1"/>
</dbReference>
<dbReference type="RefSeq" id="WP_094037363.1">
    <property type="nucleotide sequence ID" value="NZ_CP022541.1"/>
</dbReference>
<keyword evidence="3" id="KW-0614">Plasmid</keyword>
<feature type="domain" description="SnoaL-like" evidence="2">
    <location>
        <begin position="9"/>
        <end position="131"/>
    </location>
</feature>
<accession>A0A222EAW0</accession>
<organism evidence="3 4">
    <name type="scientific">Antarctobacter heliothermus</name>
    <dbReference type="NCBI Taxonomy" id="74033"/>
    <lineage>
        <taxon>Bacteria</taxon>
        <taxon>Pseudomonadati</taxon>
        <taxon>Pseudomonadota</taxon>
        <taxon>Alphaproteobacteria</taxon>
        <taxon>Rhodobacterales</taxon>
        <taxon>Roseobacteraceae</taxon>
        <taxon>Antarctobacter</taxon>
    </lineage>
</organism>
<geneLocation type="plasmid" evidence="4">
    <name>psms3-1</name>
</geneLocation>
<evidence type="ECO:0000313" key="3">
    <source>
        <dbReference type="EMBL" id="ASP23240.1"/>
    </source>
</evidence>
<dbReference type="Gene3D" id="3.10.450.50">
    <property type="match status" value="1"/>
</dbReference>
<sequence length="164" mass="18542">MTEDYLLDLIARQRIETVLIDYCAHLDRMDLAALGALFTTDCRVIYGDSPALRSEGRAALETSLARMWRWQRTAHHLSNVRIRFQGDATAEAESCVLAWHEAPDGHTATLYGRYIDRLVQRQGHWLIAERRMEMNGSDSGFRLPLPPAPRASPPAGWQVPEGLD</sequence>
<dbReference type="AlphaFoldDB" id="A0A222EAW0"/>
<dbReference type="CDD" id="cd00531">
    <property type="entry name" value="NTF2_like"/>
    <property type="match status" value="1"/>
</dbReference>
<proteinExistence type="predicted"/>
<evidence type="ECO:0000259" key="2">
    <source>
        <dbReference type="Pfam" id="PF13577"/>
    </source>
</evidence>
<dbReference type="OrthoDB" id="7585039at2"/>
<dbReference type="SUPFAM" id="SSF54427">
    <property type="entry name" value="NTF2-like"/>
    <property type="match status" value="1"/>
</dbReference>
<evidence type="ECO:0000313" key="4">
    <source>
        <dbReference type="Proteomes" id="UP000203589"/>
    </source>
</evidence>
<keyword evidence="4" id="KW-1185">Reference proteome</keyword>
<dbReference type="EMBL" id="CP022541">
    <property type="protein sequence ID" value="ASP23240.1"/>
    <property type="molecule type" value="Genomic_DNA"/>
</dbReference>
<protein>
    <submittedName>
        <fullName evidence="3">SnoaL-like domain protein</fullName>
    </submittedName>
</protein>
<dbReference type="InterPro" id="IPR032710">
    <property type="entry name" value="NTF2-like_dom_sf"/>
</dbReference>
<dbReference type="Proteomes" id="UP000203589">
    <property type="component" value="Plasmid pSMS3-1"/>
</dbReference>
<dbReference type="KEGG" id="aht:ANTHELSMS3_04848"/>
<feature type="region of interest" description="Disordered" evidence="1">
    <location>
        <begin position="138"/>
        <end position="164"/>
    </location>
</feature>
<dbReference type="InterPro" id="IPR037401">
    <property type="entry name" value="SnoaL-like"/>
</dbReference>
<name>A0A222EAW0_9RHOB</name>
<evidence type="ECO:0000256" key="1">
    <source>
        <dbReference type="SAM" id="MobiDB-lite"/>
    </source>
</evidence>
<gene>
    <name evidence="3" type="ORF">ANTHELSMS3_04848</name>
</gene>